<keyword evidence="2" id="KW-0503">Monooxygenase</keyword>
<gene>
    <name evidence="3" type="ORF">GCM10023321_41860</name>
</gene>
<evidence type="ECO:0000256" key="2">
    <source>
        <dbReference type="RuleBase" id="RU000461"/>
    </source>
</evidence>
<dbReference type="InterPro" id="IPR036396">
    <property type="entry name" value="Cyt_P450_sf"/>
</dbReference>
<comment type="similarity">
    <text evidence="1 2">Belongs to the cytochrome P450 family.</text>
</comment>
<dbReference type="EMBL" id="BAABJP010000020">
    <property type="protein sequence ID" value="GAA5159980.1"/>
    <property type="molecule type" value="Genomic_DNA"/>
</dbReference>
<dbReference type="PROSITE" id="PS00086">
    <property type="entry name" value="CYTOCHROME_P450"/>
    <property type="match status" value="1"/>
</dbReference>
<dbReference type="PANTHER" id="PTHR46696">
    <property type="entry name" value="P450, PUTATIVE (EUROFUNG)-RELATED"/>
    <property type="match status" value="1"/>
</dbReference>
<protein>
    <submittedName>
        <fullName evidence="3">Cytochrome P450</fullName>
    </submittedName>
</protein>
<dbReference type="PANTHER" id="PTHR46696:SF3">
    <property type="entry name" value="PULCHERRIMINIC ACID SYNTHASE"/>
    <property type="match status" value="1"/>
</dbReference>
<comment type="caution">
    <text evidence="3">The sequence shown here is derived from an EMBL/GenBank/DDBJ whole genome shotgun (WGS) entry which is preliminary data.</text>
</comment>
<dbReference type="InterPro" id="IPR017972">
    <property type="entry name" value="Cyt_P450_CS"/>
</dbReference>
<dbReference type="InterPro" id="IPR001128">
    <property type="entry name" value="Cyt_P450"/>
</dbReference>
<dbReference type="Pfam" id="PF00067">
    <property type="entry name" value="p450"/>
    <property type="match status" value="1"/>
</dbReference>
<evidence type="ECO:0000313" key="3">
    <source>
        <dbReference type="EMBL" id="GAA5159980.1"/>
    </source>
</evidence>
<organism evidence="3 4">
    <name type="scientific">Pseudonocardia eucalypti</name>
    <dbReference type="NCBI Taxonomy" id="648755"/>
    <lineage>
        <taxon>Bacteria</taxon>
        <taxon>Bacillati</taxon>
        <taxon>Actinomycetota</taxon>
        <taxon>Actinomycetes</taxon>
        <taxon>Pseudonocardiales</taxon>
        <taxon>Pseudonocardiaceae</taxon>
        <taxon>Pseudonocardia</taxon>
    </lineage>
</organism>
<reference evidence="4" key="1">
    <citation type="journal article" date="2019" name="Int. J. Syst. Evol. Microbiol.">
        <title>The Global Catalogue of Microorganisms (GCM) 10K type strain sequencing project: providing services to taxonomists for standard genome sequencing and annotation.</title>
        <authorList>
            <consortium name="The Broad Institute Genomics Platform"/>
            <consortium name="The Broad Institute Genome Sequencing Center for Infectious Disease"/>
            <person name="Wu L."/>
            <person name="Ma J."/>
        </authorList>
    </citation>
    <scope>NUCLEOTIDE SEQUENCE [LARGE SCALE GENOMIC DNA]</scope>
    <source>
        <strain evidence="4">JCM 18303</strain>
    </source>
</reference>
<name>A0ABP9QD94_9PSEU</name>
<keyword evidence="2" id="KW-0479">Metal-binding</keyword>
<proteinExistence type="inferred from homology"/>
<keyword evidence="4" id="KW-1185">Reference proteome</keyword>
<dbReference type="PRINTS" id="PR00385">
    <property type="entry name" value="P450"/>
</dbReference>
<evidence type="ECO:0000313" key="4">
    <source>
        <dbReference type="Proteomes" id="UP001428817"/>
    </source>
</evidence>
<dbReference type="SUPFAM" id="SSF48264">
    <property type="entry name" value="Cytochrome P450"/>
    <property type="match status" value="1"/>
</dbReference>
<dbReference type="Proteomes" id="UP001428817">
    <property type="component" value="Unassembled WGS sequence"/>
</dbReference>
<dbReference type="PRINTS" id="PR00359">
    <property type="entry name" value="BP450"/>
</dbReference>
<accession>A0ABP9QD94</accession>
<evidence type="ECO:0000256" key="1">
    <source>
        <dbReference type="ARBA" id="ARBA00010617"/>
    </source>
</evidence>
<keyword evidence="2" id="KW-0560">Oxidoreductase</keyword>
<dbReference type="InterPro" id="IPR002397">
    <property type="entry name" value="Cyt_P450_B"/>
</dbReference>
<sequence length="426" mass="46760">MGIGAGRAAGSEWVTMTAEPTTGCPIAADFDPLAPAFVADPHPELSRLRERSPVWYSPKLDRWVVTGYREIEHILADPATFSAVEAQRPLHPPCPEAAEILAGLPLVPTMSNCDPPAHRRYRTAMTSAMSPRRVAGMRPVITRRATELIDRFAADGRADLVPALFFPLPALTVFALIGLPLADADRIKAWCADKLEVNWGRPTRDKQIRSALGMREFFDYVAAFVAGRRREPGDDLVDQLIADERSLTDPEITSLVFALSFAGHETTTNLLGNLTLHLLRRPGLWLEITEDRSLIAGAVEEALRFESSVPMWRRVTTTETEVGGVRLAAGSRLVLAFAAADREPGVFPEPDRFDIRRANARRQLSFGRGIHLCLGAGLARLECEIVVNLMADRLPGLRLAPGASPRFTPNLSFRGPLELPARWAGS</sequence>
<keyword evidence="2" id="KW-0408">Iron</keyword>
<dbReference type="Gene3D" id="1.10.630.10">
    <property type="entry name" value="Cytochrome P450"/>
    <property type="match status" value="1"/>
</dbReference>
<keyword evidence="2" id="KW-0349">Heme</keyword>